<evidence type="ECO:0000313" key="9">
    <source>
        <dbReference type="Proteomes" id="UP000326759"/>
    </source>
</evidence>
<comment type="function">
    <text evidence="5">Putative transcription factor required for axon growth and guidance in the central and peripheral nervous systems. Repels CNS axons away from the midline by promoting the expression of the midline repellent sli and its receptor robo.</text>
</comment>
<dbReference type="InterPro" id="IPR051095">
    <property type="entry name" value="Dros_DevTransReg"/>
</dbReference>
<keyword evidence="1" id="KW-0217">Developmental protein</keyword>
<dbReference type="GO" id="GO:0005634">
    <property type="term" value="C:nucleus"/>
    <property type="evidence" value="ECO:0007669"/>
    <property type="project" value="UniProtKB-ARBA"/>
</dbReference>
<evidence type="ECO:0000256" key="5">
    <source>
        <dbReference type="ARBA" id="ARBA00037382"/>
    </source>
</evidence>
<dbReference type="InterPro" id="IPR011333">
    <property type="entry name" value="SKP1/BTB/POZ_sf"/>
</dbReference>
<dbReference type="GO" id="GO:0008406">
    <property type="term" value="P:gonad development"/>
    <property type="evidence" value="ECO:0007669"/>
    <property type="project" value="UniProtKB-ARBA"/>
</dbReference>
<keyword evidence="9" id="KW-1185">Reference proteome</keyword>
<dbReference type="GO" id="GO:0016199">
    <property type="term" value="P:axon midline choice point recognition"/>
    <property type="evidence" value="ECO:0007669"/>
    <property type="project" value="UniProtKB-ARBA"/>
</dbReference>
<reference evidence="8 9" key="1">
    <citation type="journal article" date="2019" name="PLoS Biol.">
        <title>Sex chromosomes control vertical transmission of feminizing Wolbachia symbionts in an isopod.</title>
        <authorList>
            <person name="Becking T."/>
            <person name="Chebbi M.A."/>
            <person name="Giraud I."/>
            <person name="Moumen B."/>
            <person name="Laverre T."/>
            <person name="Caubet Y."/>
            <person name="Peccoud J."/>
            <person name="Gilbert C."/>
            <person name="Cordaux R."/>
        </authorList>
    </citation>
    <scope>NUCLEOTIDE SEQUENCE [LARGE SCALE GENOMIC DNA]</scope>
    <source>
        <strain evidence="8">ANa2</strain>
        <tissue evidence="8">Whole body excluding digestive tract and cuticle</tissue>
    </source>
</reference>
<keyword evidence="3" id="KW-0524">Neurogenesis</keyword>
<dbReference type="InterPro" id="IPR000210">
    <property type="entry name" value="BTB/POZ_dom"/>
</dbReference>
<comment type="caution">
    <text evidence="8">The sequence shown here is derived from an EMBL/GenBank/DDBJ whole genome shotgun (WGS) entry which is preliminary data.</text>
</comment>
<dbReference type="EMBL" id="SEYY01000644">
    <property type="protein sequence ID" value="KAB7506814.1"/>
    <property type="molecule type" value="Genomic_DNA"/>
</dbReference>
<feature type="region of interest" description="Disordered" evidence="6">
    <location>
        <begin position="283"/>
        <end position="315"/>
    </location>
</feature>
<dbReference type="PANTHER" id="PTHR23110:SF111">
    <property type="entry name" value="LONGITUDINALS LACKING PROTEIN, ISOFORMS F_I_K_T"/>
    <property type="match status" value="1"/>
</dbReference>
<evidence type="ECO:0000256" key="3">
    <source>
        <dbReference type="ARBA" id="ARBA00022902"/>
    </source>
</evidence>
<feature type="domain" description="BTB" evidence="7">
    <location>
        <begin position="73"/>
        <end position="138"/>
    </location>
</feature>
<feature type="compositionally biased region" description="Polar residues" evidence="6">
    <location>
        <begin position="283"/>
        <end position="308"/>
    </location>
</feature>
<evidence type="ECO:0000256" key="4">
    <source>
        <dbReference type="ARBA" id="ARBA00023242"/>
    </source>
</evidence>
<dbReference type="GO" id="GO:0045467">
    <property type="term" value="P:R7 cell development"/>
    <property type="evidence" value="ECO:0007669"/>
    <property type="project" value="UniProtKB-ARBA"/>
</dbReference>
<dbReference type="Proteomes" id="UP000326759">
    <property type="component" value="Unassembled WGS sequence"/>
</dbReference>
<keyword evidence="4" id="KW-0539">Nucleus</keyword>
<dbReference type="GO" id="GO:0007526">
    <property type="term" value="P:larval somatic muscle development"/>
    <property type="evidence" value="ECO:0007669"/>
    <property type="project" value="UniProtKB-ARBA"/>
</dbReference>
<sequence length="315" mass="36550">MSNETFGQYLEQQMNNSSTKSTSTISSSGKYNFLLSYRDMPYVSLPWYVMMLSQINNVINYKVYINMRYEQYCDATIACQGKYFPVHRIVLSTCSEYFEEIFERIQNQHPYIIFKDIEPREMELLLNYMYQGEVNVLQENLPMLIKAAEALKIKGLAVPDDIPVKEPPPTKKRSNNSNDYPQAKRRTEEKRKRRESNEGHSSNDNEETYSSESYAKNLPKTDHSEEVIKDEPIDTGYEDNDISKNFEIPNPITEGKITDSESKIQDFSSLENVTYTKDGNIVQNEPFENQSSSWSTYSEGEQIGNLSVQDDFLFD</sequence>
<proteinExistence type="predicted"/>
<dbReference type="SMART" id="SM00225">
    <property type="entry name" value="BTB"/>
    <property type="match status" value="1"/>
</dbReference>
<feature type="compositionally biased region" description="Basic and acidic residues" evidence="6">
    <location>
        <begin position="185"/>
        <end position="203"/>
    </location>
</feature>
<evidence type="ECO:0000313" key="8">
    <source>
        <dbReference type="EMBL" id="KAB7506814.1"/>
    </source>
</evidence>
<dbReference type="GO" id="GO:0048813">
    <property type="term" value="P:dendrite morphogenesis"/>
    <property type="evidence" value="ECO:0007669"/>
    <property type="project" value="UniProtKB-ARBA"/>
</dbReference>
<name>A0A5N5TKX4_9CRUS</name>
<gene>
    <name evidence="8" type="primary">lolal_2</name>
    <name evidence="8" type="ORF">Anas_08169</name>
</gene>
<dbReference type="SUPFAM" id="SSF54695">
    <property type="entry name" value="POZ domain"/>
    <property type="match status" value="1"/>
</dbReference>
<dbReference type="CDD" id="cd18315">
    <property type="entry name" value="BTB_POZ_BAB-like"/>
    <property type="match status" value="1"/>
</dbReference>
<dbReference type="PANTHER" id="PTHR23110">
    <property type="entry name" value="BTB DOMAIN TRANSCRIPTION FACTOR"/>
    <property type="match status" value="1"/>
</dbReference>
<dbReference type="AlphaFoldDB" id="A0A5N5TKX4"/>
<dbReference type="GO" id="GO:0007464">
    <property type="term" value="P:R3/R4 cell fate commitment"/>
    <property type="evidence" value="ECO:0007669"/>
    <property type="project" value="UniProtKB-ARBA"/>
</dbReference>
<dbReference type="GO" id="GO:0045476">
    <property type="term" value="P:nurse cell apoptotic process"/>
    <property type="evidence" value="ECO:0007669"/>
    <property type="project" value="UniProtKB-ARBA"/>
</dbReference>
<feature type="compositionally biased region" description="Basic and acidic residues" evidence="6">
    <location>
        <begin position="219"/>
        <end position="232"/>
    </location>
</feature>
<dbReference type="Pfam" id="PF00651">
    <property type="entry name" value="BTB"/>
    <property type="match status" value="1"/>
</dbReference>
<dbReference type="PROSITE" id="PS50097">
    <property type="entry name" value="BTB"/>
    <property type="match status" value="1"/>
</dbReference>
<dbReference type="Gene3D" id="3.30.710.10">
    <property type="entry name" value="Potassium Channel Kv1.1, Chain A"/>
    <property type="match status" value="1"/>
</dbReference>
<accession>A0A5N5TKX4</accession>
<keyword evidence="2" id="KW-0221">Differentiation</keyword>
<dbReference type="GO" id="GO:0035167">
    <property type="term" value="P:larval lymph gland hemopoiesis"/>
    <property type="evidence" value="ECO:0007669"/>
    <property type="project" value="UniProtKB-ARBA"/>
</dbReference>
<dbReference type="OrthoDB" id="1925334at2759"/>
<protein>
    <submittedName>
        <fullName evidence="8">Longitudinals lacking protein-like</fullName>
    </submittedName>
</protein>
<evidence type="ECO:0000256" key="6">
    <source>
        <dbReference type="SAM" id="MobiDB-lite"/>
    </source>
</evidence>
<evidence type="ECO:0000259" key="7">
    <source>
        <dbReference type="PROSITE" id="PS50097"/>
    </source>
</evidence>
<dbReference type="GO" id="GO:0006357">
    <property type="term" value="P:regulation of transcription by RNA polymerase II"/>
    <property type="evidence" value="ECO:0007669"/>
    <property type="project" value="TreeGrafter"/>
</dbReference>
<organism evidence="8 9">
    <name type="scientific">Armadillidium nasatum</name>
    <dbReference type="NCBI Taxonomy" id="96803"/>
    <lineage>
        <taxon>Eukaryota</taxon>
        <taxon>Metazoa</taxon>
        <taxon>Ecdysozoa</taxon>
        <taxon>Arthropoda</taxon>
        <taxon>Crustacea</taxon>
        <taxon>Multicrustacea</taxon>
        <taxon>Malacostraca</taxon>
        <taxon>Eumalacostraca</taxon>
        <taxon>Peracarida</taxon>
        <taxon>Isopoda</taxon>
        <taxon>Oniscidea</taxon>
        <taxon>Crinocheta</taxon>
        <taxon>Armadillidiidae</taxon>
        <taxon>Armadillidium</taxon>
    </lineage>
</organism>
<evidence type="ECO:0000256" key="2">
    <source>
        <dbReference type="ARBA" id="ARBA00022782"/>
    </source>
</evidence>
<feature type="region of interest" description="Disordered" evidence="6">
    <location>
        <begin position="159"/>
        <end position="260"/>
    </location>
</feature>
<evidence type="ECO:0000256" key="1">
    <source>
        <dbReference type="ARBA" id="ARBA00022473"/>
    </source>
</evidence>